<dbReference type="GO" id="GO:2000632">
    <property type="term" value="P:negative regulation of pre-miRNA processing"/>
    <property type="evidence" value="ECO:0007669"/>
    <property type="project" value="TreeGrafter"/>
</dbReference>
<feature type="domain" description="Bin3-type SAM" evidence="7">
    <location>
        <begin position="1"/>
        <end position="236"/>
    </location>
</feature>
<feature type="non-terminal residue" evidence="8">
    <location>
        <position position="1"/>
    </location>
</feature>
<keyword evidence="2 6" id="KW-0489">Methyltransferase</keyword>
<evidence type="ECO:0000256" key="5">
    <source>
        <dbReference type="PROSITE-ProRule" id="PRU00848"/>
    </source>
</evidence>
<accession>R7TWK4</accession>
<gene>
    <name evidence="8" type="ORF">CAPTEDRAFT_173134</name>
</gene>
<sequence length="236" mass="27474">MEVAHDPGTARFGNFINYYSFNPPNNRLELIGEDFLKFLEADYSELDCIHCLDIGCNSGDLTTALYEKLSSTVRVKFLGVELDTTLVERCHASNRYPGEISYQKADLTSAADRQDVISEYLRKHAIDRFHVVCCFSVTMWVHLNNGDAIFREFLSYVAKLSLNLLLEPQPWKCYRNAVRRMKRSQCEPFEHFEKLQWRTEVEKCIEGFLTENCAMDIKTSYGHTKWQRPVTWLCSK</sequence>
<reference evidence="9" key="3">
    <citation type="submission" date="2015-06" db="UniProtKB">
        <authorList>
            <consortium name="EnsemblMetazoa"/>
        </authorList>
    </citation>
    <scope>IDENTIFICATION</scope>
</reference>
<dbReference type="GO" id="GO:0008171">
    <property type="term" value="F:O-methyltransferase activity"/>
    <property type="evidence" value="ECO:0007669"/>
    <property type="project" value="UniProtKB-UniRule"/>
</dbReference>
<dbReference type="EC" id="2.1.1.-" evidence="6"/>
<evidence type="ECO:0000256" key="6">
    <source>
        <dbReference type="RuleBase" id="RU367087"/>
    </source>
</evidence>
<dbReference type="InterPro" id="IPR010675">
    <property type="entry name" value="Bin3_C"/>
</dbReference>
<evidence type="ECO:0000256" key="1">
    <source>
        <dbReference type="ARBA" id="ARBA00008361"/>
    </source>
</evidence>
<dbReference type="OrthoDB" id="273070at2759"/>
<dbReference type="PROSITE" id="PS51515">
    <property type="entry name" value="BIN3_SAM"/>
    <property type="match status" value="1"/>
</dbReference>
<name>R7TWK4_CAPTE</name>
<dbReference type="Pfam" id="PF06859">
    <property type="entry name" value="Bin3"/>
    <property type="match status" value="1"/>
</dbReference>
<dbReference type="STRING" id="283909.R7TWK4"/>
<dbReference type="InterPro" id="IPR039772">
    <property type="entry name" value="Bin3-like"/>
</dbReference>
<keyword evidence="10" id="KW-1185">Reference proteome</keyword>
<dbReference type="EnsemblMetazoa" id="CapteT173134">
    <property type="protein sequence ID" value="CapteP173134"/>
    <property type="gene ID" value="CapteG173134"/>
</dbReference>
<comment type="similarity">
    <text evidence="1 6">Belongs to the methyltransferase superfamily.</text>
</comment>
<dbReference type="OMA" id="LNHHDQG"/>
<dbReference type="GO" id="GO:0005737">
    <property type="term" value="C:cytoplasm"/>
    <property type="evidence" value="ECO:0007669"/>
    <property type="project" value="TreeGrafter"/>
</dbReference>
<keyword evidence="4 5" id="KW-0949">S-adenosyl-L-methionine</keyword>
<evidence type="ECO:0000313" key="9">
    <source>
        <dbReference type="EnsemblMetazoa" id="CapteP173134"/>
    </source>
</evidence>
<dbReference type="FunCoup" id="R7TWK4">
    <property type="interactions" value="534"/>
</dbReference>
<dbReference type="SUPFAM" id="SSF53335">
    <property type="entry name" value="S-adenosyl-L-methionine-dependent methyltransferases"/>
    <property type="match status" value="1"/>
</dbReference>
<dbReference type="PANTHER" id="PTHR12315:SF1">
    <property type="entry name" value="RNA 5'-MONOPHOSPHATE METHYLTRANSFERASE"/>
    <property type="match status" value="1"/>
</dbReference>
<evidence type="ECO:0000256" key="4">
    <source>
        <dbReference type="ARBA" id="ARBA00022691"/>
    </source>
</evidence>
<dbReference type="HOGENOM" id="CLU_082749_0_0_1"/>
<evidence type="ECO:0000313" key="10">
    <source>
        <dbReference type="Proteomes" id="UP000014760"/>
    </source>
</evidence>
<reference evidence="8 10" key="2">
    <citation type="journal article" date="2013" name="Nature">
        <title>Insights into bilaterian evolution from three spiralian genomes.</title>
        <authorList>
            <person name="Simakov O."/>
            <person name="Marletaz F."/>
            <person name="Cho S.J."/>
            <person name="Edsinger-Gonzales E."/>
            <person name="Havlak P."/>
            <person name="Hellsten U."/>
            <person name="Kuo D.H."/>
            <person name="Larsson T."/>
            <person name="Lv J."/>
            <person name="Arendt D."/>
            <person name="Savage R."/>
            <person name="Osoegawa K."/>
            <person name="de Jong P."/>
            <person name="Grimwood J."/>
            <person name="Chapman J.A."/>
            <person name="Shapiro H."/>
            <person name="Aerts A."/>
            <person name="Otillar R.P."/>
            <person name="Terry A.Y."/>
            <person name="Boore J.L."/>
            <person name="Grigoriev I.V."/>
            <person name="Lindberg D.R."/>
            <person name="Seaver E.C."/>
            <person name="Weisblat D.A."/>
            <person name="Putnam N.H."/>
            <person name="Rokhsar D.S."/>
        </authorList>
    </citation>
    <scope>NUCLEOTIDE SEQUENCE</scope>
    <source>
        <strain evidence="8 10">I ESC-2004</strain>
    </source>
</reference>
<evidence type="ECO:0000313" key="8">
    <source>
        <dbReference type="EMBL" id="ELT95350.1"/>
    </source>
</evidence>
<dbReference type="EMBL" id="AMQN01011861">
    <property type="status" value="NOT_ANNOTATED_CDS"/>
    <property type="molecule type" value="Genomic_DNA"/>
</dbReference>
<evidence type="ECO:0000256" key="2">
    <source>
        <dbReference type="ARBA" id="ARBA00022603"/>
    </source>
</evidence>
<dbReference type="AlphaFoldDB" id="R7TWK4"/>
<reference evidence="10" key="1">
    <citation type="submission" date="2012-12" db="EMBL/GenBank/DDBJ databases">
        <authorList>
            <person name="Hellsten U."/>
            <person name="Grimwood J."/>
            <person name="Chapman J.A."/>
            <person name="Shapiro H."/>
            <person name="Aerts A."/>
            <person name="Otillar R.P."/>
            <person name="Terry A.Y."/>
            <person name="Boore J.L."/>
            <person name="Simakov O."/>
            <person name="Marletaz F."/>
            <person name="Cho S.-J."/>
            <person name="Edsinger-Gonzales E."/>
            <person name="Havlak P."/>
            <person name="Kuo D.-H."/>
            <person name="Larsson T."/>
            <person name="Lv J."/>
            <person name="Arendt D."/>
            <person name="Savage R."/>
            <person name="Osoegawa K."/>
            <person name="de Jong P."/>
            <person name="Lindberg D.R."/>
            <person name="Seaver E.C."/>
            <person name="Weisblat D.A."/>
            <person name="Putnam N.H."/>
            <person name="Grigoriev I.V."/>
            <person name="Rokhsar D.S."/>
        </authorList>
    </citation>
    <scope>NUCLEOTIDE SEQUENCE</scope>
    <source>
        <strain evidence="10">I ESC-2004</strain>
    </source>
</reference>
<proteinExistence type="inferred from homology"/>
<dbReference type="GO" id="GO:0032259">
    <property type="term" value="P:methylation"/>
    <property type="evidence" value="ECO:0007669"/>
    <property type="project" value="UniProtKB-KW"/>
</dbReference>
<evidence type="ECO:0000256" key="3">
    <source>
        <dbReference type="ARBA" id="ARBA00022679"/>
    </source>
</evidence>
<dbReference type="GO" id="GO:0008173">
    <property type="term" value="F:RNA methyltransferase activity"/>
    <property type="evidence" value="ECO:0007669"/>
    <property type="project" value="UniProtKB-UniRule"/>
</dbReference>
<dbReference type="PANTHER" id="PTHR12315">
    <property type="entry name" value="BICOID-INTERACTING PROTEIN RELATED"/>
    <property type="match status" value="1"/>
</dbReference>
<organism evidence="8">
    <name type="scientific">Capitella teleta</name>
    <name type="common">Polychaete worm</name>
    <dbReference type="NCBI Taxonomy" id="283909"/>
    <lineage>
        <taxon>Eukaryota</taxon>
        <taxon>Metazoa</taxon>
        <taxon>Spiralia</taxon>
        <taxon>Lophotrochozoa</taxon>
        <taxon>Annelida</taxon>
        <taxon>Polychaeta</taxon>
        <taxon>Sedentaria</taxon>
        <taxon>Scolecida</taxon>
        <taxon>Capitellidae</taxon>
        <taxon>Capitella</taxon>
    </lineage>
</organism>
<dbReference type="Proteomes" id="UP000014760">
    <property type="component" value="Unassembled WGS sequence"/>
</dbReference>
<keyword evidence="3 6" id="KW-0808">Transferase</keyword>
<dbReference type="Gene3D" id="3.40.50.150">
    <property type="entry name" value="Vaccinia Virus protein VP39"/>
    <property type="match status" value="1"/>
</dbReference>
<dbReference type="InterPro" id="IPR029063">
    <property type="entry name" value="SAM-dependent_MTases_sf"/>
</dbReference>
<evidence type="ECO:0000259" key="7">
    <source>
        <dbReference type="PROSITE" id="PS51515"/>
    </source>
</evidence>
<dbReference type="EMBL" id="KB309148">
    <property type="protein sequence ID" value="ELT95350.1"/>
    <property type="molecule type" value="Genomic_DNA"/>
</dbReference>
<protein>
    <recommendedName>
        <fullName evidence="6">RNA methyltransferase</fullName>
        <ecNumber evidence="6">2.1.1.-</ecNumber>
    </recommendedName>
</protein>
<dbReference type="InterPro" id="IPR024160">
    <property type="entry name" value="BIN3_SAM-bd_dom"/>
</dbReference>